<dbReference type="GO" id="GO:0016740">
    <property type="term" value="F:transferase activity"/>
    <property type="evidence" value="ECO:0007669"/>
    <property type="project" value="UniProtKB-KW"/>
</dbReference>
<keyword evidence="3" id="KW-0808">Transferase</keyword>
<dbReference type="Proteomes" id="UP000298602">
    <property type="component" value="Chromosome"/>
</dbReference>
<name>A0A4V1ERL8_9BACT</name>
<dbReference type="Gene3D" id="3.10.490.10">
    <property type="entry name" value="Gamma-glutamyl cyclotransferase-like"/>
    <property type="match status" value="1"/>
</dbReference>
<dbReference type="OrthoDB" id="8538589at2"/>
<dbReference type="Pfam" id="PF06094">
    <property type="entry name" value="GGACT"/>
    <property type="match status" value="2"/>
</dbReference>
<dbReference type="SUPFAM" id="SSF110857">
    <property type="entry name" value="Gamma-glutamyl cyclotransferase-like"/>
    <property type="match status" value="1"/>
</dbReference>
<reference evidence="3 4" key="2">
    <citation type="submission" date="2019-05" db="EMBL/GenBank/DDBJ databases">
        <authorList>
            <person name="Suflita J.M."/>
            <person name="Marks C.R."/>
        </authorList>
    </citation>
    <scope>NUCLEOTIDE SEQUENCE [LARGE SCALE GENOMIC DNA]</scope>
    <source>
        <strain evidence="3 4">ALDC</strain>
    </source>
</reference>
<feature type="domain" description="Gamma-glutamylcyclotransferase AIG2-like" evidence="2">
    <location>
        <begin position="29"/>
        <end position="77"/>
    </location>
</feature>
<dbReference type="CDD" id="cd06661">
    <property type="entry name" value="GGCT_like"/>
    <property type="match status" value="1"/>
</dbReference>
<feature type="region of interest" description="Disordered" evidence="1">
    <location>
        <begin position="99"/>
        <end position="124"/>
    </location>
</feature>
<evidence type="ECO:0000256" key="1">
    <source>
        <dbReference type="SAM" id="MobiDB-lite"/>
    </source>
</evidence>
<gene>
    <name evidence="3" type="ORF">FDQ92_07870</name>
</gene>
<keyword evidence="4" id="KW-1185">Reference proteome</keyword>
<reference evidence="3 4" key="1">
    <citation type="submission" date="2019-05" db="EMBL/GenBank/DDBJ databases">
        <title>The Complete Genome Sequence of the n-alkane-degrading Desulfoglaeba alkanexedens ALDC reveals multiple alkylsuccinate synthase gene clusters.</title>
        <authorList>
            <person name="Callaghan A.V."/>
            <person name="Davidova I.A."/>
            <person name="Duncan K.E."/>
            <person name="Morris B."/>
            <person name="McInerney M.J."/>
        </authorList>
    </citation>
    <scope>NUCLEOTIDE SEQUENCE [LARGE SCALE GENOMIC DNA]</scope>
    <source>
        <strain evidence="3 4">ALDC</strain>
    </source>
</reference>
<feature type="compositionally biased region" description="Polar residues" evidence="1">
    <location>
        <begin position="1"/>
        <end position="14"/>
    </location>
</feature>
<evidence type="ECO:0000259" key="2">
    <source>
        <dbReference type="Pfam" id="PF06094"/>
    </source>
</evidence>
<dbReference type="EMBL" id="CP040098">
    <property type="protein sequence ID" value="QCQ22091.1"/>
    <property type="molecule type" value="Genomic_DNA"/>
</dbReference>
<dbReference type="AlphaFoldDB" id="A0A4V1ERL8"/>
<evidence type="ECO:0000313" key="3">
    <source>
        <dbReference type="EMBL" id="QCQ22091.1"/>
    </source>
</evidence>
<accession>A0A4V1ERL8</accession>
<protein>
    <submittedName>
        <fullName evidence="3">Gamma-glutamylcyclotransferase</fullName>
    </submittedName>
</protein>
<dbReference type="KEGG" id="dax:FDQ92_07870"/>
<dbReference type="InterPro" id="IPR036568">
    <property type="entry name" value="GGCT-like_sf"/>
</dbReference>
<proteinExistence type="predicted"/>
<dbReference type="InterPro" id="IPR009288">
    <property type="entry name" value="AIG2-like_dom"/>
</dbReference>
<organism evidence="3 4">
    <name type="scientific">Desulfoglaeba alkanexedens ALDC</name>
    <dbReference type="NCBI Taxonomy" id="980445"/>
    <lineage>
        <taxon>Bacteria</taxon>
        <taxon>Pseudomonadati</taxon>
        <taxon>Thermodesulfobacteriota</taxon>
        <taxon>Syntrophobacteria</taxon>
        <taxon>Syntrophobacterales</taxon>
        <taxon>Syntrophobacteraceae</taxon>
        <taxon>Desulfoglaeba</taxon>
    </lineage>
</organism>
<sequence length="192" mass="21279">MTDTPMNPMNQAMNPTEPLKPNTNGMLRLFVYGTLKPGFWNHDRFCRGVLAVEDAVVRGRLFETSSGIPVLQVPEEDILAVGTTNPRADVATQAHVTARVSNPEPTPDRPPKKGTGAPWGDVYGEPLTFDDPETRLPTIDRLEGFYPGGPCLYRRVLVPILVNGAVLPAWLYVGENPMSRRFTPLGESRWPR</sequence>
<dbReference type="InterPro" id="IPR013024">
    <property type="entry name" value="GGCT-like"/>
</dbReference>
<feature type="region of interest" description="Disordered" evidence="1">
    <location>
        <begin position="1"/>
        <end position="21"/>
    </location>
</feature>
<evidence type="ECO:0000313" key="4">
    <source>
        <dbReference type="Proteomes" id="UP000298602"/>
    </source>
</evidence>
<feature type="domain" description="Gamma-glutamylcyclotransferase AIG2-like" evidence="2">
    <location>
        <begin position="121"/>
        <end position="176"/>
    </location>
</feature>